<comment type="caution">
    <text evidence="3">The sequence shown here is derived from an EMBL/GenBank/DDBJ whole genome shotgun (WGS) entry which is preliminary data.</text>
</comment>
<gene>
    <name evidence="3" type="ORF">QE152_g1594</name>
</gene>
<proteinExistence type="predicted"/>
<name>A0AAW1N6T9_POPJA</name>
<accession>A0AAW1N6T9</accession>
<dbReference type="GO" id="GO:0005737">
    <property type="term" value="C:cytoplasm"/>
    <property type="evidence" value="ECO:0007669"/>
    <property type="project" value="TreeGrafter"/>
</dbReference>
<dbReference type="InterPro" id="IPR029438">
    <property type="entry name" value="HPS3_C"/>
</dbReference>
<dbReference type="InterPro" id="IPR017216">
    <property type="entry name" value="HPS3"/>
</dbReference>
<evidence type="ECO:0000259" key="1">
    <source>
        <dbReference type="Pfam" id="PF14761"/>
    </source>
</evidence>
<feature type="domain" description="BLOC-2 complex member HPS3 N-terminal" evidence="1">
    <location>
        <begin position="51"/>
        <end position="518"/>
    </location>
</feature>
<dbReference type="PANTHER" id="PTHR28633:SF1">
    <property type="entry name" value="BLOC-2 COMPLEX MEMBER HPS3"/>
    <property type="match status" value="1"/>
</dbReference>
<evidence type="ECO:0000313" key="3">
    <source>
        <dbReference type="EMBL" id="KAK9754103.1"/>
    </source>
</evidence>
<dbReference type="EMBL" id="JASPKY010000009">
    <property type="protein sequence ID" value="KAK9754103.1"/>
    <property type="molecule type" value="Genomic_DNA"/>
</dbReference>
<reference evidence="3 4" key="1">
    <citation type="journal article" date="2024" name="BMC Genomics">
        <title>De novo assembly and annotation of Popillia japonica's genome with initial clues to its potential as an invasive pest.</title>
        <authorList>
            <person name="Cucini C."/>
            <person name="Boschi S."/>
            <person name="Funari R."/>
            <person name="Cardaioli E."/>
            <person name="Iannotti N."/>
            <person name="Marturano G."/>
            <person name="Paoli F."/>
            <person name="Bruttini M."/>
            <person name="Carapelli A."/>
            <person name="Frati F."/>
            <person name="Nardi F."/>
        </authorList>
    </citation>
    <scope>NUCLEOTIDE SEQUENCE [LARGE SCALE GENOMIC DNA]</scope>
    <source>
        <strain evidence="3">DMR45628</strain>
    </source>
</reference>
<dbReference type="PANTHER" id="PTHR28633">
    <property type="entry name" value="HERMANSKY-PUDLAK SYNDROME 3 PROTEIN"/>
    <property type="match status" value="1"/>
</dbReference>
<dbReference type="Pfam" id="PF14761">
    <property type="entry name" value="HPS3_N"/>
    <property type="match status" value="1"/>
</dbReference>
<dbReference type="InterPro" id="IPR029437">
    <property type="entry name" value="HPS3_N"/>
</dbReference>
<evidence type="ECO:0000313" key="4">
    <source>
        <dbReference type="Proteomes" id="UP001458880"/>
    </source>
</evidence>
<organism evidence="3 4">
    <name type="scientific">Popillia japonica</name>
    <name type="common">Japanese beetle</name>
    <dbReference type="NCBI Taxonomy" id="7064"/>
    <lineage>
        <taxon>Eukaryota</taxon>
        <taxon>Metazoa</taxon>
        <taxon>Ecdysozoa</taxon>
        <taxon>Arthropoda</taxon>
        <taxon>Hexapoda</taxon>
        <taxon>Insecta</taxon>
        <taxon>Pterygota</taxon>
        <taxon>Neoptera</taxon>
        <taxon>Endopterygota</taxon>
        <taxon>Coleoptera</taxon>
        <taxon>Polyphaga</taxon>
        <taxon>Scarabaeiformia</taxon>
        <taxon>Scarabaeidae</taxon>
        <taxon>Rutelinae</taxon>
        <taxon>Popillia</taxon>
    </lineage>
</organism>
<protein>
    <submittedName>
        <fullName evidence="3">Hermansky-Pudlak syndrome 3, middle region</fullName>
    </submittedName>
</protein>
<feature type="domain" description="BLOC-2 complex member HPS3 C-terminal" evidence="2">
    <location>
        <begin position="553"/>
        <end position="732"/>
    </location>
</feature>
<dbReference type="AlphaFoldDB" id="A0AAW1N6T9"/>
<sequence length="1261" mass="144817">MIIEFNRKNFKNLIDKSADPTIQVIFEDEQPTATTVAPPNRLLLALSSHCIEVRDVNDRGEVLFTFPTVDEVTQIIHCLNGDYVATVETKYNRQNRETNFVRVYVNWDNIATMQQSKMTHSGVSLGSSECGMVQPMRARIAGRVTPTTNQSELGSLEMIEIPVKRNPQQIQCCQVTGNLIIQTNKTITLYTFEVKTHDISKLKFIDFEEAPLSVDLSFYPRDIAICENYIACSSNDTLHLFRVLYKRNKEDQVNVEQNCEYSFNYSNDEKPIDYKQLLKNERLNVGKEKFTIHLPTIVKENSIIHKYCPFTFCDKEIKATIRNTILISESKNYEIENLIQLKLKPIMVELSQKQVAEEFKCMLLKPLYVNQNLAKTQKDADNPNIFRSRYDNLLHSIVCVITTQQEGYLYQFRDSDLDKSVDNCITVYPFTAPIFKIVMEDYFLHALTETGLETYTLRTCHELCRHLEVIDDENVACPAVQESVCLMGLRPFLGVEEILLSDNHLVLLANADSSPTHSVSSHGSSTAAYWTLYSLELPTPKTVFSDISIVANSHRFTSVQTYCHLMNEAHMILRASLILAKWNFSEGNVSLILVRKMHDEDVKEAYRTSCALLGDHFVMCPNEQDCILCVPYYKMALVYPSEVLVRVKKVQEQSNNFGTKGLLYYLKTILLDTKYGPEADKHYISVSKQNFSETIIELFEENCYDDLPNIVLKSNVLREYASDKLITVLTRNTCNNLKNQNERLLALVILYIQKCNMKKSQDILFDIRENSLRIILLENWELLFDQIPISSKHKLASFSDLCVLIMSGYPDILSDVLVALIIERKIVTLHKMLKIFLEYLPGSIGSEGTTGSKVLQITLEKYFLSYFTKYDNTELTKLTLDRATNEALKLLVRSYLSQLQILQLKEKNSRTCDEKNVLDQDIKEDNTEKNQQPYFEELNIKNSPKETYLFSNFRHDYLNKMPPFQMEITSKLYEACLKKNCIREAILENKEADGILRKLQAILCSPITSRQIIVEVVAFLELNDNLRGCLSLQSIILNVNEAVNLLVDKCPQCLLQFGKDKFSKSNEWKCMIATIQSKIIRLSENVELKHVCFFYKKILRDVLTYTAISMNLEQLLDVFPQKMNVTNLNSDKKIDSNKTECLDDAIQFAYTNSDDLDQFLHNSNNMDVKDSTDILNEIQNYDPYIVMCKETMHANQIKKLITATGQQLLLPLSIVAVDSSVSSVTLTIPKQILTLNLLEAGTSMWSSFNILKYDGPLLRWK</sequence>
<dbReference type="Proteomes" id="UP001458880">
    <property type="component" value="Unassembled WGS sequence"/>
</dbReference>
<dbReference type="Pfam" id="PF14763">
    <property type="entry name" value="HPS3_C"/>
    <property type="match status" value="1"/>
</dbReference>
<keyword evidence="4" id="KW-1185">Reference proteome</keyword>
<evidence type="ECO:0000259" key="2">
    <source>
        <dbReference type="Pfam" id="PF14763"/>
    </source>
</evidence>